<feature type="chain" id="PRO_5046092742" description="Lipoprotein" evidence="1">
    <location>
        <begin position="35"/>
        <end position="239"/>
    </location>
</feature>
<reference evidence="2 3" key="1">
    <citation type="submission" date="2019-05" db="EMBL/GenBank/DDBJ databases">
        <title>Microbulbifer harenosus sp. nov., an alginate-degrading bacterium isolated from coastal sand.</title>
        <authorList>
            <person name="Huang H."/>
            <person name="Mo K."/>
            <person name="Bao S."/>
        </authorList>
    </citation>
    <scope>NUCLEOTIDE SEQUENCE [LARGE SCALE GENOMIC DNA]</scope>
    <source>
        <strain evidence="2 3">HB161719</strain>
    </source>
</reference>
<proteinExistence type="predicted"/>
<keyword evidence="3" id="KW-1185">Reference proteome</keyword>
<feature type="signal peptide" evidence="1">
    <location>
        <begin position="1"/>
        <end position="34"/>
    </location>
</feature>
<dbReference type="RefSeq" id="WP_138237028.1">
    <property type="nucleotide sequence ID" value="NZ_CP185860.1"/>
</dbReference>
<evidence type="ECO:0008006" key="4">
    <source>
        <dbReference type="Google" id="ProtNLM"/>
    </source>
</evidence>
<accession>A0ABY2UE38</accession>
<sequence length="239" mass="26081">MPLKRRFSSNFPAVTPLLILAASVCLFSVTSASASSGWSGYTGSDPVLSLAATPVEIRIDAPTPLTGNNLQLLLALSGGDGGLGDMRKKASQEFSDYLNQQVQRRFGEFFDDERVRLVDAGAALTLHTNFSVTIRQKIIDIVSGKDYDLEKGIMTAYGEFRYRVQGTALGAHALREGSVDIARLNLEARYLTRAPTDGGVVEDTTRQATERLLEDIAEEVLDQIEDVLDADALLELTRR</sequence>
<gene>
    <name evidence="2" type="ORF">FDY93_17420</name>
</gene>
<evidence type="ECO:0000256" key="1">
    <source>
        <dbReference type="SAM" id="SignalP"/>
    </source>
</evidence>
<dbReference type="Proteomes" id="UP000306791">
    <property type="component" value="Unassembled WGS sequence"/>
</dbReference>
<comment type="caution">
    <text evidence="2">The sequence shown here is derived from an EMBL/GenBank/DDBJ whole genome shotgun (WGS) entry which is preliminary data.</text>
</comment>
<dbReference type="EMBL" id="VANI01000021">
    <property type="protein sequence ID" value="TLM74429.1"/>
    <property type="molecule type" value="Genomic_DNA"/>
</dbReference>
<evidence type="ECO:0000313" key="2">
    <source>
        <dbReference type="EMBL" id="TLM74429.1"/>
    </source>
</evidence>
<organism evidence="2 3">
    <name type="scientific">Microbulbifer harenosus</name>
    <dbReference type="NCBI Taxonomy" id="2576840"/>
    <lineage>
        <taxon>Bacteria</taxon>
        <taxon>Pseudomonadati</taxon>
        <taxon>Pseudomonadota</taxon>
        <taxon>Gammaproteobacteria</taxon>
        <taxon>Cellvibrionales</taxon>
        <taxon>Microbulbiferaceae</taxon>
        <taxon>Microbulbifer</taxon>
    </lineage>
</organism>
<name>A0ABY2UE38_9GAMM</name>
<protein>
    <recommendedName>
        <fullName evidence="4">Lipoprotein</fullName>
    </recommendedName>
</protein>
<keyword evidence="1" id="KW-0732">Signal</keyword>
<evidence type="ECO:0000313" key="3">
    <source>
        <dbReference type="Proteomes" id="UP000306791"/>
    </source>
</evidence>